<proteinExistence type="predicted"/>
<feature type="transmembrane region" description="Helical" evidence="2">
    <location>
        <begin position="565"/>
        <end position="588"/>
    </location>
</feature>
<feature type="transmembrane region" description="Helical" evidence="2">
    <location>
        <begin position="69"/>
        <end position="90"/>
    </location>
</feature>
<feature type="transmembrane region" description="Helical" evidence="2">
    <location>
        <begin position="632"/>
        <end position="652"/>
    </location>
</feature>
<gene>
    <name evidence="3" type="ORF">BBOH_0847</name>
</gene>
<accession>A0A086ZHP0</accession>
<dbReference type="AlphaFoldDB" id="A0A086ZHP0"/>
<feature type="transmembrane region" description="Helical" evidence="2">
    <location>
        <begin position="373"/>
        <end position="392"/>
    </location>
</feature>
<feature type="transmembrane region" description="Helical" evidence="2">
    <location>
        <begin position="43"/>
        <end position="63"/>
    </location>
</feature>
<feature type="transmembrane region" description="Helical" evidence="2">
    <location>
        <begin position="230"/>
        <end position="255"/>
    </location>
</feature>
<evidence type="ECO:0008006" key="5">
    <source>
        <dbReference type="Google" id="ProtNLM"/>
    </source>
</evidence>
<feature type="transmembrane region" description="Helical" evidence="2">
    <location>
        <begin position="291"/>
        <end position="312"/>
    </location>
</feature>
<feature type="transmembrane region" description="Helical" evidence="2">
    <location>
        <begin position="350"/>
        <end position="367"/>
    </location>
</feature>
<keyword evidence="2" id="KW-0812">Transmembrane</keyword>
<keyword evidence="2" id="KW-1133">Transmembrane helix</keyword>
<dbReference type="Proteomes" id="UP000029096">
    <property type="component" value="Unassembled WGS sequence"/>
</dbReference>
<sequence>MHLMTWSAAIPLIWWSAFGLYVPGALIALAAGRGHRGWLEPLALGPVVSIALAGADGILFRPLHIRWGWMSYPCSALLALIVVVVVRMAAARYRRRRMDAGTSQGDVSNHARAGIEATAVPASITRSGLQGVPHGGALVHFVMALPALAGLVLAAASVSLRFVRAVPSPEQVTQNYDSVFHYNVLGRILMTGEASPLHALPPVRNVYPIAFQQFAALGALGAGGADAARFAVPAMACTWLVFAALVWPVSVLYLVRTVLGRDVGAGAGTWSVGDEGVHIGKVRPQSYALRHAVVVFLAPILAVSAAGAPFLLLDWGTLYAMFAAQMIAPVLLALLWAWCTGGWRNRDRHVVGGGLAWIMVGVFAVAFCHFRVVFTVLLAAAPLVCVWFHNVLKTLRSRNRLVFRVVCCVTVILLLAFAGVAFRIFARLYLSGTHANRPISQHLNGTPARPTENMPSAIVRWLTGRPIDAGNRRLPVYWPVAVLTVVALALCVAIAVLWLVARDAMQMLRLETDGDHMPAHAPVYLLLASYALVGFVFVSCAGTHADWSKVVTALWYKDQRRLFSAWPMVTVPLICWAIDAILRCVAVWRGGAQASHGSQTFDGAEGGSMGRSMDALSSGLPRSSGSSRMPRVVQVASAALAVAIGIVCVAWNSQMDAMSRSVSQAYAFAANGSDSPMLSSDEYLMLKNIAVYVPQDEQVVSDPWNGSGFLLGAGGRVPYYPHLFMFWDADHRYVAQNLGNIKTDSGVCAVLKRNDLHWYLDMGGPYVQDSEHDMFEGLKVVHGAMRPVARQGRAVLYRITACGGE</sequence>
<protein>
    <recommendedName>
        <fullName evidence="5">Transmembrane protein alanine and leucine rich</fullName>
    </recommendedName>
</protein>
<feature type="transmembrane region" description="Helical" evidence="2">
    <location>
        <begin position="476"/>
        <end position="500"/>
    </location>
</feature>
<keyword evidence="4" id="KW-1185">Reference proteome</keyword>
<feature type="transmembrane region" description="Helical" evidence="2">
    <location>
        <begin position="401"/>
        <end position="426"/>
    </location>
</feature>
<dbReference type="Pfam" id="PF20176">
    <property type="entry name" value="DUF6541"/>
    <property type="match status" value="1"/>
</dbReference>
<reference evidence="3 4" key="1">
    <citation type="submission" date="2014-03" db="EMBL/GenBank/DDBJ databases">
        <title>Genomics of Bifidobacteria.</title>
        <authorList>
            <person name="Ventura M."/>
            <person name="Milani C."/>
            <person name="Lugli G.A."/>
        </authorList>
    </citation>
    <scope>NUCLEOTIDE SEQUENCE [LARGE SCALE GENOMIC DNA]</scope>
    <source>
        <strain evidence="3 4">DSM 22767</strain>
    </source>
</reference>
<name>A0A086ZHP0_9BIFI</name>
<dbReference type="InterPro" id="IPR046671">
    <property type="entry name" value="DUF6541"/>
</dbReference>
<evidence type="ECO:0000313" key="3">
    <source>
        <dbReference type="EMBL" id="KFI46040.1"/>
    </source>
</evidence>
<feature type="region of interest" description="Disordered" evidence="1">
    <location>
        <begin position="594"/>
        <end position="627"/>
    </location>
</feature>
<feature type="compositionally biased region" description="Low complexity" evidence="1">
    <location>
        <begin position="616"/>
        <end position="627"/>
    </location>
</feature>
<evidence type="ECO:0000256" key="2">
    <source>
        <dbReference type="SAM" id="Phobius"/>
    </source>
</evidence>
<dbReference type="STRING" id="1437606.BBOH_0847"/>
<feature type="transmembrane region" description="Helical" evidence="2">
    <location>
        <begin position="12"/>
        <end position="31"/>
    </location>
</feature>
<feature type="transmembrane region" description="Helical" evidence="2">
    <location>
        <begin position="521"/>
        <end position="545"/>
    </location>
</feature>
<evidence type="ECO:0000256" key="1">
    <source>
        <dbReference type="SAM" id="MobiDB-lite"/>
    </source>
</evidence>
<keyword evidence="2" id="KW-0472">Membrane</keyword>
<evidence type="ECO:0000313" key="4">
    <source>
        <dbReference type="Proteomes" id="UP000029096"/>
    </source>
</evidence>
<comment type="caution">
    <text evidence="3">The sequence shown here is derived from an EMBL/GenBank/DDBJ whole genome shotgun (WGS) entry which is preliminary data.</text>
</comment>
<dbReference type="EMBL" id="JGYP01000002">
    <property type="protein sequence ID" value="KFI46040.1"/>
    <property type="molecule type" value="Genomic_DNA"/>
</dbReference>
<organism evidence="3 4">
    <name type="scientific">Bifidobacterium bohemicum DSM 22767</name>
    <dbReference type="NCBI Taxonomy" id="1437606"/>
    <lineage>
        <taxon>Bacteria</taxon>
        <taxon>Bacillati</taxon>
        <taxon>Actinomycetota</taxon>
        <taxon>Actinomycetes</taxon>
        <taxon>Bifidobacteriales</taxon>
        <taxon>Bifidobacteriaceae</taxon>
        <taxon>Bifidobacterium</taxon>
    </lineage>
</organism>
<feature type="transmembrane region" description="Helical" evidence="2">
    <location>
        <begin position="137"/>
        <end position="160"/>
    </location>
</feature>
<feature type="transmembrane region" description="Helical" evidence="2">
    <location>
        <begin position="318"/>
        <end position="338"/>
    </location>
</feature>
<dbReference type="eggNOG" id="COG5617">
    <property type="taxonomic scope" value="Bacteria"/>
</dbReference>